<dbReference type="InterPro" id="IPR050597">
    <property type="entry name" value="Cytochrome_c_Oxidase_Subunit"/>
</dbReference>
<gene>
    <name evidence="8" type="ordered locus">Acid_6134</name>
</gene>
<dbReference type="EMBL" id="CP000473">
    <property type="protein sequence ID" value="ABJ87060.1"/>
    <property type="molecule type" value="Genomic_DNA"/>
</dbReference>
<sequence precursor="true">MRIPITTAASVTVLLGLMLTDALPISAQAPPASSQGTPAQSGRGGGGRRGAGGFVPGQQRPPGDPAEIARGKTLYGISCTGCHGADLRGGDLGGPNLLRSQTALADQEGERIIPVIEGSRQAAGMPAIPMSAADAKAVSAYVRSILETIGRQGTPPSVGQVAPSVLVGNAAAGQVYFAAKCAACHSATGDLQGIATRIPDPKALQNTWVAGGGGGRRGGGTASAARTVTATVTGNSGEKVEGRLIRIDDFLVTLALADGTMRSFRRTGDLPKVEVHDPMKGHRDLLAVYTDKDMHDVTAFLVTLK</sequence>
<evidence type="ECO:0000313" key="8">
    <source>
        <dbReference type="EMBL" id="ABJ87060.1"/>
    </source>
</evidence>
<evidence type="ECO:0000256" key="4">
    <source>
        <dbReference type="PROSITE-ProRule" id="PRU00433"/>
    </source>
</evidence>
<dbReference type="PANTHER" id="PTHR33751">
    <property type="entry name" value="CBB3-TYPE CYTOCHROME C OXIDASE SUBUNIT FIXP"/>
    <property type="match status" value="1"/>
</dbReference>
<dbReference type="OrthoDB" id="232040at2"/>
<organism evidence="8">
    <name type="scientific">Solibacter usitatus (strain Ellin6076)</name>
    <dbReference type="NCBI Taxonomy" id="234267"/>
    <lineage>
        <taxon>Bacteria</taxon>
        <taxon>Pseudomonadati</taxon>
        <taxon>Acidobacteriota</taxon>
        <taxon>Terriglobia</taxon>
        <taxon>Bryobacterales</taxon>
        <taxon>Solibacteraceae</taxon>
        <taxon>Candidatus Solibacter</taxon>
    </lineage>
</organism>
<feature type="domain" description="Cytochrome c" evidence="7">
    <location>
        <begin position="66"/>
        <end position="146"/>
    </location>
</feature>
<dbReference type="GO" id="GO:0020037">
    <property type="term" value="F:heme binding"/>
    <property type="evidence" value="ECO:0007669"/>
    <property type="project" value="InterPro"/>
</dbReference>
<dbReference type="eggNOG" id="COG2010">
    <property type="taxonomic scope" value="Bacteria"/>
</dbReference>
<dbReference type="GO" id="GO:0009055">
    <property type="term" value="F:electron transfer activity"/>
    <property type="evidence" value="ECO:0007669"/>
    <property type="project" value="InterPro"/>
</dbReference>
<dbReference type="AlphaFoldDB" id="Q01TG0"/>
<dbReference type="PROSITE" id="PS51007">
    <property type="entry name" value="CYTC"/>
    <property type="match status" value="2"/>
</dbReference>
<feature type="region of interest" description="Disordered" evidence="5">
    <location>
        <begin position="27"/>
        <end position="68"/>
    </location>
</feature>
<keyword evidence="3 4" id="KW-0408">Iron</keyword>
<reference evidence="8" key="1">
    <citation type="submission" date="2006-10" db="EMBL/GenBank/DDBJ databases">
        <title>Complete sequence of Solibacter usitatus Ellin6076.</title>
        <authorList>
            <consortium name="US DOE Joint Genome Institute"/>
            <person name="Copeland A."/>
            <person name="Lucas S."/>
            <person name="Lapidus A."/>
            <person name="Barry K."/>
            <person name="Detter J.C."/>
            <person name="Glavina del Rio T."/>
            <person name="Hammon N."/>
            <person name="Israni S."/>
            <person name="Dalin E."/>
            <person name="Tice H."/>
            <person name="Pitluck S."/>
            <person name="Thompson L.S."/>
            <person name="Brettin T."/>
            <person name="Bruce D."/>
            <person name="Han C."/>
            <person name="Tapia R."/>
            <person name="Gilna P."/>
            <person name="Schmutz J."/>
            <person name="Larimer F."/>
            <person name="Land M."/>
            <person name="Hauser L."/>
            <person name="Kyrpides N."/>
            <person name="Mikhailova N."/>
            <person name="Janssen P.H."/>
            <person name="Kuske C.R."/>
            <person name="Richardson P."/>
        </authorList>
    </citation>
    <scope>NUCLEOTIDE SEQUENCE</scope>
    <source>
        <strain evidence="8">Ellin6076</strain>
    </source>
</reference>
<accession>Q01TG0</accession>
<dbReference type="KEGG" id="sus:Acid_6134"/>
<evidence type="ECO:0000256" key="5">
    <source>
        <dbReference type="SAM" id="MobiDB-lite"/>
    </source>
</evidence>
<keyword evidence="6" id="KW-0732">Signal</keyword>
<protein>
    <submittedName>
        <fullName evidence="8">Cytochrome c, class I</fullName>
    </submittedName>
</protein>
<dbReference type="PANTHER" id="PTHR33751:SF1">
    <property type="entry name" value="CBB3-TYPE CYTOCHROME C OXIDASE SUBUNIT FIXP"/>
    <property type="match status" value="1"/>
</dbReference>
<dbReference type="HOGENOM" id="CLU_057863_0_0_0"/>
<feature type="signal peptide" evidence="6">
    <location>
        <begin position="1"/>
        <end position="29"/>
    </location>
</feature>
<dbReference type="GO" id="GO:0046872">
    <property type="term" value="F:metal ion binding"/>
    <property type="evidence" value="ECO:0007669"/>
    <property type="project" value="UniProtKB-KW"/>
</dbReference>
<feature type="compositionally biased region" description="Gly residues" evidence="5">
    <location>
        <begin position="42"/>
        <end position="55"/>
    </location>
</feature>
<keyword evidence="2 4" id="KW-0479">Metal-binding</keyword>
<evidence type="ECO:0000256" key="2">
    <source>
        <dbReference type="ARBA" id="ARBA00022723"/>
    </source>
</evidence>
<evidence type="ECO:0000256" key="6">
    <source>
        <dbReference type="SAM" id="SignalP"/>
    </source>
</evidence>
<keyword evidence="1 4" id="KW-0349">Heme</keyword>
<dbReference type="InParanoid" id="Q01TG0"/>
<proteinExistence type="predicted"/>
<dbReference type="Gene3D" id="1.10.760.10">
    <property type="entry name" value="Cytochrome c-like domain"/>
    <property type="match status" value="2"/>
</dbReference>
<dbReference type="STRING" id="234267.Acid_6134"/>
<dbReference type="InterPro" id="IPR036909">
    <property type="entry name" value="Cyt_c-like_dom_sf"/>
</dbReference>
<evidence type="ECO:0000259" key="7">
    <source>
        <dbReference type="PROSITE" id="PS51007"/>
    </source>
</evidence>
<dbReference type="InterPro" id="IPR009056">
    <property type="entry name" value="Cyt_c-like_dom"/>
</dbReference>
<dbReference type="Pfam" id="PF13442">
    <property type="entry name" value="Cytochrome_CBB3"/>
    <property type="match status" value="1"/>
</dbReference>
<evidence type="ECO:0000256" key="1">
    <source>
        <dbReference type="ARBA" id="ARBA00022617"/>
    </source>
</evidence>
<evidence type="ECO:0000256" key="3">
    <source>
        <dbReference type="ARBA" id="ARBA00023004"/>
    </source>
</evidence>
<feature type="domain" description="Cytochrome c" evidence="7">
    <location>
        <begin position="168"/>
        <end position="305"/>
    </location>
</feature>
<feature type="chain" id="PRO_5004163369" evidence="6">
    <location>
        <begin position="30"/>
        <end position="305"/>
    </location>
</feature>
<dbReference type="SUPFAM" id="SSF46626">
    <property type="entry name" value="Cytochrome c"/>
    <property type="match status" value="2"/>
</dbReference>
<name>Q01TG0_SOLUE</name>
<feature type="compositionally biased region" description="Polar residues" evidence="5">
    <location>
        <begin position="31"/>
        <end position="40"/>
    </location>
</feature>